<dbReference type="EMBL" id="AHNR02000040">
    <property type="protein sequence ID" value="EKR54936.1"/>
    <property type="molecule type" value="Genomic_DNA"/>
</dbReference>
<evidence type="ECO:0000256" key="1">
    <source>
        <dbReference type="SAM" id="Phobius"/>
    </source>
</evidence>
<evidence type="ECO:0000313" key="3">
    <source>
        <dbReference type="Proteomes" id="UP000001340"/>
    </source>
</evidence>
<proteinExistence type="predicted"/>
<accession>A0A0E2D4K1</accession>
<feature type="transmembrane region" description="Helical" evidence="1">
    <location>
        <begin position="6"/>
        <end position="28"/>
    </location>
</feature>
<keyword evidence="1" id="KW-0812">Transmembrane</keyword>
<reference evidence="2 3" key="1">
    <citation type="submission" date="2012-10" db="EMBL/GenBank/DDBJ databases">
        <authorList>
            <person name="Harkins D.M."/>
            <person name="Durkin A.S."/>
            <person name="Brinkac L.M."/>
            <person name="Haft D.H."/>
            <person name="Selengut J.D."/>
            <person name="Sanka R."/>
            <person name="DePew J."/>
            <person name="Purushe J."/>
            <person name="Chanthongthip A."/>
            <person name="Lattana O."/>
            <person name="Phetsouvanh R."/>
            <person name="Newton P.N."/>
            <person name="Vinetz J.M."/>
            <person name="Sutton G.G."/>
            <person name="Nierman W.C."/>
            <person name="Fouts D.E."/>
        </authorList>
    </citation>
    <scope>NUCLEOTIDE SEQUENCE [LARGE SCALE GENOMIC DNA]</scope>
    <source>
        <strain evidence="2 3">UI 12758</strain>
    </source>
</reference>
<gene>
    <name evidence="2" type="ORF">LEP1GSC105_3941</name>
</gene>
<evidence type="ECO:0000313" key="2">
    <source>
        <dbReference type="EMBL" id="EKR54936.1"/>
    </source>
</evidence>
<keyword evidence="1" id="KW-0472">Membrane</keyword>
<protein>
    <submittedName>
        <fullName evidence="2">Uncharacterized protein</fullName>
    </submittedName>
</protein>
<keyword evidence="1" id="KW-1133">Transmembrane helix</keyword>
<organism evidence="2 3">
    <name type="scientific">Leptospira interrogans str. UI 12758</name>
    <dbReference type="NCBI Taxonomy" id="1049938"/>
    <lineage>
        <taxon>Bacteria</taxon>
        <taxon>Pseudomonadati</taxon>
        <taxon>Spirochaetota</taxon>
        <taxon>Spirochaetia</taxon>
        <taxon>Leptospirales</taxon>
        <taxon>Leptospiraceae</taxon>
        <taxon>Leptospira</taxon>
    </lineage>
</organism>
<sequence length="40" mass="4776">MDKTVLLLLGCMKIIILSLFQKLEYTIFLNGQKFRIRLNF</sequence>
<dbReference type="Proteomes" id="UP000001340">
    <property type="component" value="Unassembled WGS sequence"/>
</dbReference>
<name>A0A0E2D4K1_LEPIR</name>
<dbReference type="AlphaFoldDB" id="A0A0E2D4K1"/>
<comment type="caution">
    <text evidence="2">The sequence shown here is derived from an EMBL/GenBank/DDBJ whole genome shotgun (WGS) entry which is preliminary data.</text>
</comment>